<comment type="similarity">
    <text evidence="5">Belongs to the SAT4 family.</text>
</comment>
<evidence type="ECO:0000256" key="4">
    <source>
        <dbReference type="ARBA" id="ARBA00023136"/>
    </source>
</evidence>
<feature type="transmembrane region" description="Helical" evidence="7">
    <location>
        <begin position="71"/>
        <end position="91"/>
    </location>
</feature>
<evidence type="ECO:0000256" key="6">
    <source>
        <dbReference type="SAM" id="MobiDB-lite"/>
    </source>
</evidence>
<evidence type="ECO:0000313" key="10">
    <source>
        <dbReference type="Proteomes" id="UP001056384"/>
    </source>
</evidence>
<evidence type="ECO:0000313" key="9">
    <source>
        <dbReference type="EMBL" id="USW55977.1"/>
    </source>
</evidence>
<dbReference type="OrthoDB" id="2496787at2759"/>
<protein>
    <recommendedName>
        <fullName evidence="8">Rhodopsin domain-containing protein</fullName>
    </recommendedName>
</protein>
<feature type="domain" description="Rhodopsin" evidence="8">
    <location>
        <begin position="27"/>
        <end position="135"/>
    </location>
</feature>
<accession>A0A9Q9B207</accession>
<dbReference type="PANTHER" id="PTHR33048">
    <property type="entry name" value="PTH11-LIKE INTEGRAL MEMBRANE PROTEIN (AFU_ORTHOLOGUE AFUA_5G11245)"/>
    <property type="match status" value="1"/>
</dbReference>
<keyword evidence="4 7" id="KW-0472">Membrane</keyword>
<dbReference type="PANTHER" id="PTHR33048:SF47">
    <property type="entry name" value="INTEGRAL MEMBRANE PROTEIN-RELATED"/>
    <property type="match status" value="1"/>
</dbReference>
<evidence type="ECO:0000256" key="3">
    <source>
        <dbReference type="ARBA" id="ARBA00022989"/>
    </source>
</evidence>
<sequence length="237" mass="26753">MQTDSMRLDALDSGGTILEPQLLTVDTGICNNINAQGWTSAAFNVILDVLTLGLPLPMLWKMTLNKRKKFLVLLMFSVGFFVTVVSILRLQVLVEFGDSQNLTWDYRAVEYWSTIEIHAAVICACMPSIRNLIRRFLPRLVGSSVERSTNLGPLTGRSAKSDTESGLKMPRPQVLARRRESDEQDFIPLRDVHAESVSRDAKQPLGHHARISEFTFFEDSKSESIQDRPVSPLDYRK</sequence>
<proteinExistence type="inferred from homology"/>
<dbReference type="InterPro" id="IPR052337">
    <property type="entry name" value="SAT4-like"/>
</dbReference>
<keyword evidence="3 7" id="KW-1133">Transmembrane helix</keyword>
<feature type="region of interest" description="Disordered" evidence="6">
    <location>
        <begin position="151"/>
        <end position="182"/>
    </location>
</feature>
<comment type="subcellular location">
    <subcellularLocation>
        <location evidence="1">Membrane</location>
        <topology evidence="1">Multi-pass membrane protein</topology>
    </subcellularLocation>
</comment>
<evidence type="ECO:0000256" key="5">
    <source>
        <dbReference type="ARBA" id="ARBA00038359"/>
    </source>
</evidence>
<evidence type="ECO:0000259" key="8">
    <source>
        <dbReference type="Pfam" id="PF20684"/>
    </source>
</evidence>
<dbReference type="Proteomes" id="UP001056384">
    <property type="component" value="Chromosome 8"/>
</dbReference>
<dbReference type="InterPro" id="IPR049326">
    <property type="entry name" value="Rhodopsin_dom_fungi"/>
</dbReference>
<keyword evidence="10" id="KW-1185">Reference proteome</keyword>
<gene>
    <name evidence="9" type="ORF">Slin15195_G092960</name>
</gene>
<evidence type="ECO:0000256" key="7">
    <source>
        <dbReference type="SAM" id="Phobius"/>
    </source>
</evidence>
<reference evidence="9" key="1">
    <citation type="submission" date="2022-06" db="EMBL/GenBank/DDBJ databases">
        <title>Complete genome sequences of two strains of the flax pathogen Septoria linicola.</title>
        <authorList>
            <person name="Lapalu N."/>
            <person name="Simon A."/>
            <person name="Demenou B."/>
            <person name="Paumier D."/>
            <person name="Guillot M.-P."/>
            <person name="Gout L."/>
            <person name="Valade R."/>
        </authorList>
    </citation>
    <scope>NUCLEOTIDE SEQUENCE</scope>
    <source>
        <strain evidence="9">SE15195</strain>
    </source>
</reference>
<evidence type="ECO:0000256" key="1">
    <source>
        <dbReference type="ARBA" id="ARBA00004141"/>
    </source>
</evidence>
<dbReference type="EMBL" id="CP099425">
    <property type="protein sequence ID" value="USW55977.1"/>
    <property type="molecule type" value="Genomic_DNA"/>
</dbReference>
<evidence type="ECO:0000256" key="2">
    <source>
        <dbReference type="ARBA" id="ARBA00022692"/>
    </source>
</evidence>
<name>A0A9Q9B207_9PEZI</name>
<dbReference type="Pfam" id="PF20684">
    <property type="entry name" value="Fung_rhodopsin"/>
    <property type="match status" value="1"/>
</dbReference>
<dbReference type="GO" id="GO:0016020">
    <property type="term" value="C:membrane"/>
    <property type="evidence" value="ECO:0007669"/>
    <property type="project" value="UniProtKB-SubCell"/>
</dbReference>
<organism evidence="9 10">
    <name type="scientific">Septoria linicola</name>
    <dbReference type="NCBI Taxonomy" id="215465"/>
    <lineage>
        <taxon>Eukaryota</taxon>
        <taxon>Fungi</taxon>
        <taxon>Dikarya</taxon>
        <taxon>Ascomycota</taxon>
        <taxon>Pezizomycotina</taxon>
        <taxon>Dothideomycetes</taxon>
        <taxon>Dothideomycetidae</taxon>
        <taxon>Mycosphaerellales</taxon>
        <taxon>Mycosphaerellaceae</taxon>
        <taxon>Septoria</taxon>
    </lineage>
</organism>
<keyword evidence="2 7" id="KW-0812">Transmembrane</keyword>
<dbReference type="AlphaFoldDB" id="A0A9Q9B207"/>